<name>A0ABT3JC02_9SPHN</name>
<dbReference type="GO" id="GO:0016787">
    <property type="term" value="F:hydrolase activity"/>
    <property type="evidence" value="ECO:0007669"/>
    <property type="project" value="UniProtKB-KW"/>
</dbReference>
<evidence type="ECO:0000256" key="1">
    <source>
        <dbReference type="ARBA" id="ARBA00009865"/>
    </source>
</evidence>
<dbReference type="InterPro" id="IPR051795">
    <property type="entry name" value="Glycosyl_Hydrlase_43"/>
</dbReference>
<comment type="similarity">
    <text evidence="1 4">Belongs to the glycosyl hydrolase 43 family.</text>
</comment>
<organism evidence="6 7">
    <name type="scientific">Sphingomonas arvum</name>
    <dbReference type="NCBI Taxonomy" id="2992113"/>
    <lineage>
        <taxon>Bacteria</taxon>
        <taxon>Pseudomonadati</taxon>
        <taxon>Pseudomonadota</taxon>
        <taxon>Alphaproteobacteria</taxon>
        <taxon>Sphingomonadales</taxon>
        <taxon>Sphingomonadaceae</taxon>
        <taxon>Sphingomonas</taxon>
    </lineage>
</organism>
<evidence type="ECO:0000256" key="4">
    <source>
        <dbReference type="RuleBase" id="RU361187"/>
    </source>
</evidence>
<dbReference type="SUPFAM" id="SSF75005">
    <property type="entry name" value="Arabinanase/levansucrase/invertase"/>
    <property type="match status" value="1"/>
</dbReference>
<dbReference type="Proteomes" id="UP001526246">
    <property type="component" value="Unassembled WGS sequence"/>
</dbReference>
<protein>
    <submittedName>
        <fullName evidence="6">Glycoside hydrolase family 43 protein</fullName>
    </submittedName>
</protein>
<evidence type="ECO:0000256" key="2">
    <source>
        <dbReference type="ARBA" id="ARBA00022801"/>
    </source>
</evidence>
<evidence type="ECO:0000313" key="6">
    <source>
        <dbReference type="EMBL" id="MCW3796598.1"/>
    </source>
</evidence>
<feature type="chain" id="PRO_5045917073" evidence="5">
    <location>
        <begin position="19"/>
        <end position="338"/>
    </location>
</feature>
<comment type="caution">
    <text evidence="6">The sequence shown here is derived from an EMBL/GenBank/DDBJ whole genome shotgun (WGS) entry which is preliminary data.</text>
</comment>
<dbReference type="Pfam" id="PF04616">
    <property type="entry name" value="Glyco_hydro_43"/>
    <property type="match status" value="1"/>
</dbReference>
<dbReference type="Gene3D" id="2.115.10.20">
    <property type="entry name" value="Glycosyl hydrolase domain, family 43"/>
    <property type="match status" value="1"/>
</dbReference>
<keyword evidence="5" id="KW-0732">Signal</keyword>
<gene>
    <name evidence="6" type="ORF">OMW55_02080</name>
</gene>
<dbReference type="PANTHER" id="PTHR42812:SF5">
    <property type="entry name" value="ENDO-ARABINASE"/>
    <property type="match status" value="1"/>
</dbReference>
<dbReference type="PANTHER" id="PTHR42812">
    <property type="entry name" value="BETA-XYLOSIDASE"/>
    <property type="match status" value="1"/>
</dbReference>
<dbReference type="RefSeq" id="WP_264880439.1">
    <property type="nucleotide sequence ID" value="NZ_JAPDOB010000001.1"/>
</dbReference>
<evidence type="ECO:0000256" key="5">
    <source>
        <dbReference type="SAM" id="SignalP"/>
    </source>
</evidence>
<keyword evidence="7" id="KW-1185">Reference proteome</keyword>
<accession>A0ABT3JC02</accession>
<dbReference type="InterPro" id="IPR023296">
    <property type="entry name" value="Glyco_hydro_beta-prop_sf"/>
</dbReference>
<proteinExistence type="inferred from homology"/>
<dbReference type="CDD" id="cd08999">
    <property type="entry name" value="GH43_ABN-like"/>
    <property type="match status" value="1"/>
</dbReference>
<dbReference type="InterPro" id="IPR006710">
    <property type="entry name" value="Glyco_hydro_43"/>
</dbReference>
<keyword evidence="2 4" id="KW-0378">Hydrolase</keyword>
<evidence type="ECO:0000313" key="7">
    <source>
        <dbReference type="Proteomes" id="UP001526246"/>
    </source>
</evidence>
<feature type="signal peptide" evidence="5">
    <location>
        <begin position="1"/>
        <end position="18"/>
    </location>
</feature>
<sequence length="338" mass="36676">MRLAALLAGLVLATPAPAAAPMFVPVFDQNFPDAFVMPVGGEYLAYSTNAGENLPMALSRDLTRWDYVRNADGSKRDGMPKLAAWVKPGFTWAPEVIKAGGRYVLYYTANHRARDKQCVGVAVASDPKGPFTDSRAEPLVCQFDLGGSIDANAFRDRDGKLYLYWKSDGNRIGKPSHLWGVQLSDDGLRLAGSSRDLGISDRDAWKQKVIEAPTMLLTPDGYSLLYSGGYFGWNPDQRLSPYAMSFARCNGPLGPCRDASPTPVLYSFSAPRGAGCLSGPGHQSVFQAGGGTFISFHGWASNNSCRKSGDKRVLYIAPFGWENGRPIIAPSLRPTPIR</sequence>
<reference evidence="6 7" key="1">
    <citation type="submission" date="2022-10" db="EMBL/GenBank/DDBJ databases">
        <title>Sphingomonas sp.</title>
        <authorList>
            <person name="Jin C."/>
        </authorList>
    </citation>
    <scope>NUCLEOTIDE SEQUENCE [LARGE SCALE GENOMIC DNA]</scope>
    <source>
        <strain evidence="6 7">BN140010</strain>
    </source>
</reference>
<dbReference type="EMBL" id="JAPDOB010000001">
    <property type="protein sequence ID" value="MCW3796598.1"/>
    <property type="molecule type" value="Genomic_DNA"/>
</dbReference>
<keyword evidence="3 4" id="KW-0326">Glycosidase</keyword>
<evidence type="ECO:0000256" key="3">
    <source>
        <dbReference type="ARBA" id="ARBA00023295"/>
    </source>
</evidence>